<keyword evidence="2" id="KW-0812">Transmembrane</keyword>
<dbReference type="SUPFAM" id="SSF46565">
    <property type="entry name" value="Chaperone J-domain"/>
    <property type="match status" value="1"/>
</dbReference>
<accession>A0A5E7FJT0</accession>
<evidence type="ECO:0000313" key="5">
    <source>
        <dbReference type="Proteomes" id="UP000381093"/>
    </source>
</evidence>
<feature type="transmembrane region" description="Helical" evidence="2">
    <location>
        <begin position="449"/>
        <end position="470"/>
    </location>
</feature>
<feature type="domain" description="J" evidence="3">
    <location>
        <begin position="6"/>
        <end position="72"/>
    </location>
</feature>
<dbReference type="Gene3D" id="1.10.287.110">
    <property type="entry name" value="DnaJ domain"/>
    <property type="match status" value="1"/>
</dbReference>
<keyword evidence="1" id="KW-0143">Chaperone</keyword>
<dbReference type="InterPro" id="IPR001623">
    <property type="entry name" value="DnaJ_domain"/>
</dbReference>
<dbReference type="PROSITE" id="PS50076">
    <property type="entry name" value="DNAJ_2"/>
    <property type="match status" value="1"/>
</dbReference>
<feature type="transmembrane region" description="Helical" evidence="2">
    <location>
        <begin position="491"/>
        <end position="515"/>
    </location>
</feature>
<evidence type="ECO:0000259" key="3">
    <source>
        <dbReference type="PROSITE" id="PS50076"/>
    </source>
</evidence>
<dbReference type="Proteomes" id="UP000381093">
    <property type="component" value="Unassembled WGS sequence"/>
</dbReference>
<dbReference type="CDD" id="cd06257">
    <property type="entry name" value="DnaJ"/>
    <property type="match status" value="1"/>
</dbReference>
<dbReference type="RefSeq" id="WP_150767486.1">
    <property type="nucleotide sequence ID" value="NZ_CABVHW010000031.1"/>
</dbReference>
<name>A0A5E7FJT0_PSEFL</name>
<proteinExistence type="predicted"/>
<evidence type="ECO:0000256" key="1">
    <source>
        <dbReference type="ARBA" id="ARBA00023186"/>
    </source>
</evidence>
<dbReference type="AlphaFoldDB" id="A0A5E7FJT0"/>
<reference evidence="4 5" key="1">
    <citation type="submission" date="2019-09" db="EMBL/GenBank/DDBJ databases">
        <authorList>
            <person name="Chandra G."/>
            <person name="Truman W A."/>
        </authorList>
    </citation>
    <scope>NUCLEOTIDE SEQUENCE [LARGE SCALE GENOMIC DNA]</scope>
    <source>
        <strain evidence="4">PS710</strain>
    </source>
</reference>
<keyword evidence="2" id="KW-1133">Transmembrane helix</keyword>
<dbReference type="EMBL" id="CABVHW010000031">
    <property type="protein sequence ID" value="VVO39476.1"/>
    <property type="molecule type" value="Genomic_DNA"/>
</dbReference>
<dbReference type="InterPro" id="IPR036869">
    <property type="entry name" value="J_dom_sf"/>
</dbReference>
<keyword evidence="2" id="KW-0472">Membrane</keyword>
<protein>
    <recommendedName>
        <fullName evidence="3">J domain-containing protein</fullName>
    </recommendedName>
</protein>
<organism evidence="4 5">
    <name type="scientific">Pseudomonas fluorescens</name>
    <dbReference type="NCBI Taxonomy" id="294"/>
    <lineage>
        <taxon>Bacteria</taxon>
        <taxon>Pseudomonadati</taxon>
        <taxon>Pseudomonadota</taxon>
        <taxon>Gammaproteobacteria</taxon>
        <taxon>Pseudomonadales</taxon>
        <taxon>Pseudomonadaceae</taxon>
        <taxon>Pseudomonas</taxon>
    </lineage>
</organism>
<sequence>MASDFDCWEVLDLPARSDERSIKRQYAKLLKVRRPDEDPGAFQQLREAYEQALHILREGWSEVDRDAADFTAPLTAENRTHPNLTPTRSLHEQAVELLSGFDDGAVDRYWTEASASGCDAEFERLLFQRCVNDPEAHRHLLTWGVEQRQWLTPWQRIPASEFEQQCLARALTTALYRTLDQQLVPGEEQQFFDCLEHHSQQAWLGDFARRQALQVHVLNLFLNTEDWSPPLFQRVCRLFAWNVEAAVVPIAQEQWQALHRRCEQQAWLGELRSLMQQRQQHPSAHANAAMLFLLATQPAQQAELAAGFVEADWQACEQLAASFATRFPDLLGMFPNHDPGFWKTLIGHKDPPHGVKRAACVLTLTLALNNLPGSGPMLTLLMLPLYALGGLLAAQVGKWLLSHWTSLTDNLQDLDQRASAWCVRHKLTADRGYRVIRNGGPLLALAVVIWHWLGVLGLATYMLNGAIGLLQPASAVPADRQYCWRRPLQAIYRIAGLSWLQWVFCVSTVVVIGYVQLHMPGTLLTQGRLR</sequence>
<evidence type="ECO:0000256" key="2">
    <source>
        <dbReference type="SAM" id="Phobius"/>
    </source>
</evidence>
<gene>
    <name evidence="4" type="ORF">PS710_05717</name>
</gene>
<evidence type="ECO:0000313" key="4">
    <source>
        <dbReference type="EMBL" id="VVO39476.1"/>
    </source>
</evidence>